<dbReference type="PANTHER" id="PTHR12317">
    <property type="entry name" value="DIACYLGLYCEROL O-ACYLTRANSFERASE"/>
    <property type="match status" value="1"/>
</dbReference>
<comment type="caution">
    <text evidence="12">The sequence shown here is derived from an EMBL/GenBank/DDBJ whole genome shotgun (WGS) entry which is preliminary data.</text>
</comment>
<keyword evidence="7 11" id="KW-1133">Transmembrane helix</keyword>
<proteinExistence type="inferred from homology"/>
<keyword evidence="6 11" id="KW-0256">Endoplasmic reticulum</keyword>
<comment type="subcellular location">
    <subcellularLocation>
        <location evidence="1 11">Endoplasmic reticulum membrane</location>
        <topology evidence="1 11">Multi-pass membrane protein</topology>
    </subcellularLocation>
</comment>
<keyword evidence="3" id="KW-0444">Lipid biosynthesis</keyword>
<evidence type="ECO:0000256" key="4">
    <source>
        <dbReference type="ARBA" id="ARBA00022679"/>
    </source>
</evidence>
<accession>A0A812I8V9</accession>
<dbReference type="OrthoDB" id="10263961at2759"/>
<feature type="non-terminal residue" evidence="12">
    <location>
        <position position="315"/>
    </location>
</feature>
<evidence type="ECO:0000256" key="8">
    <source>
        <dbReference type="ARBA" id="ARBA00023098"/>
    </source>
</evidence>
<evidence type="ECO:0000256" key="7">
    <source>
        <dbReference type="ARBA" id="ARBA00022989"/>
    </source>
</evidence>
<gene>
    <name evidence="12" type="primary">MOGAT1</name>
    <name evidence="12" type="ORF">SNAT2548_LOCUS3525</name>
</gene>
<dbReference type="AlphaFoldDB" id="A0A812I8V9"/>
<feature type="transmembrane region" description="Helical" evidence="11">
    <location>
        <begin position="84"/>
        <end position="103"/>
    </location>
</feature>
<evidence type="ECO:0000256" key="10">
    <source>
        <dbReference type="ARBA" id="ARBA00023315"/>
    </source>
</evidence>
<keyword evidence="13" id="KW-1185">Reference proteome</keyword>
<dbReference type="Proteomes" id="UP000604046">
    <property type="component" value="Unassembled WGS sequence"/>
</dbReference>
<sequence length="315" mass="35676">APQAMLLPGLAAATSLMGCWAAWYLFVLQPASVSSRPFGPRWLATLVSKIMYTYGQWYLNYSDNFKERVAAGHWDDGQNYVCCWHPHGAFSISAFFFVAYYWAQNFPSGKSAKQFVSIAPLLFRVPFMSEYLLLCHARRQDRKTFSKLLDQGATVAVNPGGLYEQVATDANQERLFFPANLGFVRLAIQHGTPLIPIYCFGENQLFRTAEWVRKVNNFLYRKLKVGNFLILGLFGIPVTPLIPSPLFSPVFRTRLHIEFGPPVPVGPKEAEPSDERVQEVYTKYVAALQEMFKACAPKYLPKEVADRGLEIVLRD</sequence>
<dbReference type="GO" id="GO:0004144">
    <property type="term" value="F:diacylglycerol O-acyltransferase activity"/>
    <property type="evidence" value="ECO:0007669"/>
    <property type="project" value="TreeGrafter"/>
</dbReference>
<evidence type="ECO:0000256" key="5">
    <source>
        <dbReference type="ARBA" id="ARBA00022692"/>
    </source>
</evidence>
<evidence type="ECO:0000256" key="2">
    <source>
        <dbReference type="ARBA" id="ARBA00005420"/>
    </source>
</evidence>
<keyword evidence="5 11" id="KW-0812">Transmembrane</keyword>
<keyword evidence="10" id="KW-0012">Acyltransferase</keyword>
<reference evidence="12" key="1">
    <citation type="submission" date="2021-02" db="EMBL/GenBank/DDBJ databases">
        <authorList>
            <person name="Dougan E. K."/>
            <person name="Rhodes N."/>
            <person name="Thang M."/>
            <person name="Chan C."/>
        </authorList>
    </citation>
    <scope>NUCLEOTIDE SEQUENCE</scope>
</reference>
<dbReference type="Pfam" id="PF03982">
    <property type="entry name" value="DAGAT"/>
    <property type="match status" value="1"/>
</dbReference>
<dbReference type="GO" id="GO:0019432">
    <property type="term" value="P:triglyceride biosynthetic process"/>
    <property type="evidence" value="ECO:0007669"/>
    <property type="project" value="TreeGrafter"/>
</dbReference>
<evidence type="ECO:0000256" key="1">
    <source>
        <dbReference type="ARBA" id="ARBA00004477"/>
    </source>
</evidence>
<dbReference type="EMBL" id="CAJNDS010000215">
    <property type="protein sequence ID" value="CAE7029371.1"/>
    <property type="molecule type" value="Genomic_DNA"/>
</dbReference>
<comment type="similarity">
    <text evidence="2 11">Belongs to the diacylglycerol acyltransferase family.</text>
</comment>
<dbReference type="PANTHER" id="PTHR12317:SF63">
    <property type="entry name" value="DIACYLGLYCEROL O-ACYLTRANSFERASE 2"/>
    <property type="match status" value="1"/>
</dbReference>
<evidence type="ECO:0000256" key="9">
    <source>
        <dbReference type="ARBA" id="ARBA00023136"/>
    </source>
</evidence>
<name>A0A812I8V9_9DINO</name>
<evidence type="ECO:0000256" key="6">
    <source>
        <dbReference type="ARBA" id="ARBA00022824"/>
    </source>
</evidence>
<evidence type="ECO:0000256" key="11">
    <source>
        <dbReference type="RuleBase" id="RU367023"/>
    </source>
</evidence>
<evidence type="ECO:0000313" key="13">
    <source>
        <dbReference type="Proteomes" id="UP000604046"/>
    </source>
</evidence>
<evidence type="ECO:0000313" key="12">
    <source>
        <dbReference type="EMBL" id="CAE7029371.1"/>
    </source>
</evidence>
<feature type="transmembrane region" description="Helical" evidence="11">
    <location>
        <begin position="115"/>
        <end position="134"/>
    </location>
</feature>
<dbReference type="InterPro" id="IPR007130">
    <property type="entry name" value="DAGAT"/>
</dbReference>
<protein>
    <recommendedName>
        <fullName evidence="11">Acyltransferase</fullName>
        <ecNumber evidence="11">2.3.1.-</ecNumber>
    </recommendedName>
</protein>
<feature type="non-terminal residue" evidence="12">
    <location>
        <position position="1"/>
    </location>
</feature>
<organism evidence="12 13">
    <name type="scientific">Symbiodinium natans</name>
    <dbReference type="NCBI Taxonomy" id="878477"/>
    <lineage>
        <taxon>Eukaryota</taxon>
        <taxon>Sar</taxon>
        <taxon>Alveolata</taxon>
        <taxon>Dinophyceae</taxon>
        <taxon>Suessiales</taxon>
        <taxon>Symbiodiniaceae</taxon>
        <taxon>Symbiodinium</taxon>
    </lineage>
</organism>
<keyword evidence="4 11" id="KW-0808">Transferase</keyword>
<keyword evidence="9 11" id="KW-0472">Membrane</keyword>
<dbReference type="EC" id="2.3.1.-" evidence="11"/>
<feature type="transmembrane region" description="Helical" evidence="11">
    <location>
        <begin position="38"/>
        <end position="59"/>
    </location>
</feature>
<evidence type="ECO:0000256" key="3">
    <source>
        <dbReference type="ARBA" id="ARBA00022516"/>
    </source>
</evidence>
<keyword evidence="8" id="KW-0443">Lipid metabolism</keyword>
<dbReference type="GO" id="GO:0005789">
    <property type="term" value="C:endoplasmic reticulum membrane"/>
    <property type="evidence" value="ECO:0007669"/>
    <property type="project" value="UniProtKB-SubCell"/>
</dbReference>
<feature type="transmembrane region" description="Helical" evidence="11">
    <location>
        <begin position="6"/>
        <end position="26"/>
    </location>
</feature>